<feature type="transmembrane region" description="Helical" evidence="7">
    <location>
        <begin position="1146"/>
        <end position="1164"/>
    </location>
</feature>
<feature type="transmembrane region" description="Helical" evidence="7">
    <location>
        <begin position="414"/>
        <end position="434"/>
    </location>
</feature>
<feature type="domain" description="Citrate transporter-like" evidence="8">
    <location>
        <begin position="1159"/>
        <end position="1590"/>
    </location>
</feature>
<dbReference type="CDD" id="cd01116">
    <property type="entry name" value="P_permease"/>
    <property type="match status" value="2"/>
</dbReference>
<feature type="transmembrane region" description="Helical" evidence="7">
    <location>
        <begin position="706"/>
        <end position="724"/>
    </location>
</feature>
<feature type="transmembrane region" description="Helical" evidence="7">
    <location>
        <begin position="454"/>
        <end position="482"/>
    </location>
</feature>
<dbReference type="GO" id="GO:0016020">
    <property type="term" value="C:membrane"/>
    <property type="evidence" value="ECO:0007669"/>
    <property type="project" value="UniProtKB-SubCell"/>
</dbReference>
<sequence>MGLLKRLGFSGRASTSAQGGDESERPKNAPRKKSIISLVPLSEVTEASLKVWRQLPGTIRHDPSMISFQQEHDRWKAEHADEEVQNSTTGRDDSIHHFGKSASVDGAGSFDDSESLNGEFITIKVTNEEGNTEAEENDKINDHKTREEHKDKGHSHVVHHKEEHHDEHHEESDQNPFHKFGKTGCLVLVWILMVAFLSRTPEKELEKRQLAIPINEPRIYNFPKLPEGTRINATLSGAFLHTAFPIEQRKQDFINQNGKKRKEIERENYIRVYLKASEGGERILTQPKIISVEAPENFDTANLTKIPIMFDIGEDNLYMLQESNETLQLVIQSHFSKTSPQDKREMPLIFTYDIAPINKQIGVIFAAFVLIFLYVLIIYEIVHRTFAAMIASTLSIALLAALNDRPTHHEIIGWIDVETILLLFAMMILVAILTETGVFDHLAVYAYRITDGKIWPLIHCLCIITCIVSMLLDNVTTVLLMAPITITLCEDLDLNPVPILMAIVIHANIGGCATPIGDPPNIIITSNQTILEGGVTFITFTVHMLIGVIILTLTTNLHLRFNYRNINLLFIQEPKEIKNLKRNIIVWERAAASISPFSKDAKMVRETLLKKVKILRHDLKKKVAKGGVAGARYKSTLEDMEKAYPIKKKGLLIKSGFVLVFILTLFFIESIPELHRLSLGWSALLGVILLLIISNRDDMDAILHRVEFSTLVFFAAMFVLMEAVERMGFISWIGSGCEDIINSVSKEYRLAVAIIIILWVSGLTSAFVDSIPVTQMMVKIVITMAGRLALPLHPLVWALAFGPCLGGNGTLVGASANVICAGIAEQHGYKMTFMDFFKMTEASLSIWRNLPGEIRHDPSMINFQREAKRCEGSSSELSVSFKNEFEIDGSKKIEKDSESDSAMGEDQFITIKVTNEDDIVKDESTSDIPVKTRRSPTKSVRIVESPIKTEAAADFYHHNHHSHHLKVESPFQEYGKTFFLIFIWFLIVAFLTSTPEKKIEKRQLVLPINDVKLYNLPTQPHGPLIHITIQAPFLPNSKEYLRKGGNKSHDTRNKDNLINMFLRTDTEKILTANKTFYIYKPEEIDFVNATKIEFTFDIGEENFDELQEDEIVQAVIVSNFSKSNDRQKQEVPITLSVDLMPLNKPIGVLFAAFTLILLYALIVWEVVHRTFAAIIASTLSIGLLAALDDRPTHEEIMAWIDVETILLLFSMMILVGILTETGVFDHIAVYAYRITNGQIWPLIHCLCIITCIISMLLDNVTTVLLMAPITITLCEDMDIDPVPILMAIVIHANIGGCATPIGDPPNIIITTNQTILDQGIHFLNFTVHMLIGTAFITFTTNIHLRFIYPNIRTLFIHEPKDIKILKKNLVTWERALRNSISPFSKDADLVRETLVKKVKALRQELKLKTTRGVIEEQRYKTTLEDMEKAYPIKKKGLLIKSGITLVFILLLFFVQSIPDFRRLSLGWSALIGVIFLLIISNRDDMDAILHRVEWPTLLFFAAMFVLMEAVERMGFISWIGSGTETIIKGVSKDYRLAVAIIIILWVSALTSAFVESLPVTQMMVKIVVSLAGNSKLGLPLQPLVWAIAFGPALGGNGTLVGASANIICAGVAEQHGYKMDFMDFLKFGFPIMLTSVFFSMTYLLFFHSFLSWH</sequence>
<evidence type="ECO:0000256" key="4">
    <source>
        <dbReference type="ARBA" id="ARBA00022989"/>
    </source>
</evidence>
<comment type="subcellular location">
    <subcellularLocation>
        <location evidence="1">Membrane</location>
        <topology evidence="1">Multi-pass membrane protein</topology>
    </subcellularLocation>
</comment>
<feature type="transmembrane region" description="Helical" evidence="7">
    <location>
        <begin position="1627"/>
        <end position="1650"/>
    </location>
</feature>
<feature type="region of interest" description="Disordered" evidence="6">
    <location>
        <begin position="126"/>
        <end position="176"/>
    </location>
</feature>
<evidence type="ECO:0000256" key="3">
    <source>
        <dbReference type="ARBA" id="ARBA00022692"/>
    </source>
</evidence>
<feature type="transmembrane region" description="Helical" evidence="7">
    <location>
        <begin position="537"/>
        <end position="559"/>
    </location>
</feature>
<evidence type="ECO:0000256" key="7">
    <source>
        <dbReference type="SAM" id="Phobius"/>
    </source>
</evidence>
<dbReference type="InterPro" id="IPR051475">
    <property type="entry name" value="Diverse_Ion_Transporter"/>
</dbReference>
<feature type="region of interest" description="Disordered" evidence="6">
    <location>
        <begin position="72"/>
        <end position="113"/>
    </location>
</feature>
<keyword evidence="4 7" id="KW-1133">Transmembrane helix</keyword>
<evidence type="ECO:0000259" key="8">
    <source>
        <dbReference type="Pfam" id="PF03600"/>
    </source>
</evidence>
<feature type="transmembrane region" description="Helical" evidence="7">
    <location>
        <begin position="361"/>
        <end position="379"/>
    </location>
</feature>
<feature type="domain" description="Citrate transporter-like" evidence="8">
    <location>
        <begin position="374"/>
        <end position="802"/>
    </location>
</feature>
<feature type="transmembrane region" description="Helical" evidence="7">
    <location>
        <begin position="748"/>
        <end position="768"/>
    </location>
</feature>
<dbReference type="STRING" id="568069.A0A1J1IM55"/>
<dbReference type="EMBL" id="CVRI01000054">
    <property type="protein sequence ID" value="CRL00826.1"/>
    <property type="molecule type" value="Genomic_DNA"/>
</dbReference>
<feature type="transmembrane region" description="Helical" evidence="7">
    <location>
        <begin position="1199"/>
        <end position="1219"/>
    </location>
</feature>
<keyword evidence="3 7" id="KW-0812">Transmembrane</keyword>
<protein>
    <submittedName>
        <fullName evidence="9">CLUMA_CG014077, isoform A</fullName>
    </submittedName>
</protein>
<dbReference type="PANTHER" id="PTHR43568">
    <property type="entry name" value="P PROTEIN"/>
    <property type="match status" value="1"/>
</dbReference>
<dbReference type="InterPro" id="IPR004680">
    <property type="entry name" value="Cit_transptr-like_dom"/>
</dbReference>
<feature type="transmembrane region" description="Helical" evidence="7">
    <location>
        <begin position="674"/>
        <end position="694"/>
    </location>
</feature>
<feature type="transmembrane region" description="Helical" evidence="7">
    <location>
        <begin position="651"/>
        <end position="668"/>
    </location>
</feature>
<organism evidence="9 10">
    <name type="scientific">Clunio marinus</name>
    <dbReference type="NCBI Taxonomy" id="568069"/>
    <lineage>
        <taxon>Eukaryota</taxon>
        <taxon>Metazoa</taxon>
        <taxon>Ecdysozoa</taxon>
        <taxon>Arthropoda</taxon>
        <taxon>Hexapoda</taxon>
        <taxon>Insecta</taxon>
        <taxon>Pterygota</taxon>
        <taxon>Neoptera</taxon>
        <taxon>Endopterygota</taxon>
        <taxon>Diptera</taxon>
        <taxon>Nematocera</taxon>
        <taxon>Chironomoidea</taxon>
        <taxon>Chironomidae</taxon>
        <taxon>Clunio</taxon>
    </lineage>
</organism>
<feature type="transmembrane region" description="Helical" evidence="7">
    <location>
        <begin position="385"/>
        <end position="402"/>
    </location>
</feature>
<dbReference type="Pfam" id="PF03600">
    <property type="entry name" value="CitMHS"/>
    <property type="match status" value="2"/>
</dbReference>
<feature type="transmembrane region" description="Helical" evidence="7">
    <location>
        <begin position="974"/>
        <end position="992"/>
    </location>
</feature>
<feature type="transmembrane region" description="Helical" evidence="7">
    <location>
        <begin position="1534"/>
        <end position="1554"/>
    </location>
</feature>
<reference evidence="9 10" key="1">
    <citation type="submission" date="2015-04" db="EMBL/GenBank/DDBJ databases">
        <authorList>
            <person name="Syromyatnikov M.Y."/>
            <person name="Popov V.N."/>
        </authorList>
    </citation>
    <scope>NUCLEOTIDE SEQUENCE [LARGE SCALE GENOMIC DNA]</scope>
</reference>
<dbReference type="PANTHER" id="PTHR43568:SF1">
    <property type="entry name" value="P PROTEIN"/>
    <property type="match status" value="1"/>
</dbReference>
<feature type="transmembrane region" description="Helical" evidence="7">
    <location>
        <begin position="1463"/>
        <end position="1480"/>
    </location>
</feature>
<dbReference type="GO" id="GO:0055085">
    <property type="term" value="P:transmembrane transport"/>
    <property type="evidence" value="ECO:0007669"/>
    <property type="project" value="InterPro"/>
</dbReference>
<feature type="compositionally biased region" description="Basic and acidic residues" evidence="6">
    <location>
        <begin position="160"/>
        <end position="172"/>
    </location>
</feature>
<feature type="region of interest" description="Disordered" evidence="6">
    <location>
        <begin position="1"/>
        <end position="34"/>
    </location>
</feature>
<accession>A0A1J1IM55</accession>
<keyword evidence="5 7" id="KW-0472">Membrane</keyword>
<evidence type="ECO:0000313" key="10">
    <source>
        <dbReference type="Proteomes" id="UP000183832"/>
    </source>
</evidence>
<dbReference type="OrthoDB" id="442352at2759"/>
<evidence type="ECO:0000256" key="1">
    <source>
        <dbReference type="ARBA" id="ARBA00004141"/>
    </source>
</evidence>
<feature type="transmembrane region" description="Helical" evidence="7">
    <location>
        <begin position="1437"/>
        <end position="1457"/>
    </location>
</feature>
<evidence type="ECO:0000256" key="2">
    <source>
        <dbReference type="ARBA" id="ARBA00022448"/>
    </source>
</evidence>
<dbReference type="Proteomes" id="UP000183832">
    <property type="component" value="Unassembled WGS sequence"/>
</dbReference>
<gene>
    <name evidence="9" type="primary">similar to P protein</name>
    <name evidence="9" type="ORF">CLUMA_CG014077</name>
</gene>
<keyword evidence="2" id="KW-0813">Transport</keyword>
<feature type="transmembrane region" description="Helical" evidence="7">
    <location>
        <begin position="1239"/>
        <end position="1257"/>
    </location>
</feature>
<evidence type="ECO:0000313" key="9">
    <source>
        <dbReference type="EMBL" id="CRL00826.1"/>
    </source>
</evidence>
<evidence type="ECO:0000256" key="5">
    <source>
        <dbReference type="ARBA" id="ARBA00023136"/>
    </source>
</evidence>
<feature type="transmembrane region" description="Helical" evidence="7">
    <location>
        <begin position="1492"/>
        <end position="1510"/>
    </location>
</feature>
<evidence type="ECO:0000256" key="6">
    <source>
        <dbReference type="SAM" id="MobiDB-lite"/>
    </source>
</evidence>
<name>A0A1J1IM55_9DIPT</name>
<proteinExistence type="predicted"/>
<keyword evidence="10" id="KW-1185">Reference proteome</keyword>
<feature type="compositionally biased region" description="Basic and acidic residues" evidence="6">
    <location>
        <begin position="137"/>
        <end position="151"/>
    </location>
</feature>
<feature type="transmembrane region" description="Helical" evidence="7">
    <location>
        <begin position="1170"/>
        <end position="1187"/>
    </location>
</feature>